<dbReference type="AlphaFoldDB" id="A0A8I3AB29"/>
<comment type="caution">
    <text evidence="1">The sequence shown here is derived from an EMBL/GenBank/DDBJ whole genome shotgun (WGS) entry which is preliminary data.</text>
</comment>
<name>A0A8I3AB29_9AGAM</name>
<organism evidence="1 2">
    <name type="scientific">Boletus reticuloceps</name>
    <dbReference type="NCBI Taxonomy" id="495285"/>
    <lineage>
        <taxon>Eukaryota</taxon>
        <taxon>Fungi</taxon>
        <taxon>Dikarya</taxon>
        <taxon>Basidiomycota</taxon>
        <taxon>Agaricomycotina</taxon>
        <taxon>Agaricomycetes</taxon>
        <taxon>Agaricomycetidae</taxon>
        <taxon>Boletales</taxon>
        <taxon>Boletineae</taxon>
        <taxon>Boletaceae</taxon>
        <taxon>Boletoideae</taxon>
        <taxon>Boletus</taxon>
    </lineage>
</organism>
<reference evidence="1" key="1">
    <citation type="submission" date="2021-03" db="EMBL/GenBank/DDBJ databases">
        <title>Evolutionary innovations through gain and loss of genes in the ectomycorrhizal Boletales.</title>
        <authorList>
            <person name="Wu G."/>
            <person name="Miyauchi S."/>
            <person name="Morin E."/>
            <person name="Yang Z.-L."/>
            <person name="Xu J."/>
            <person name="Martin F.M."/>
        </authorList>
    </citation>
    <scope>NUCLEOTIDE SEQUENCE</scope>
    <source>
        <strain evidence="1">BR01</strain>
    </source>
</reference>
<evidence type="ECO:0000313" key="2">
    <source>
        <dbReference type="Proteomes" id="UP000683000"/>
    </source>
</evidence>
<dbReference type="EMBL" id="JAGFBS010000006">
    <property type="protein sequence ID" value="KAG6378586.1"/>
    <property type="molecule type" value="Genomic_DNA"/>
</dbReference>
<dbReference type="OrthoDB" id="3185196at2759"/>
<keyword evidence="2" id="KW-1185">Reference proteome</keyword>
<dbReference type="Proteomes" id="UP000683000">
    <property type="component" value="Unassembled WGS sequence"/>
</dbReference>
<gene>
    <name evidence="1" type="ORF">JVT61DRAFT_12852</name>
</gene>
<evidence type="ECO:0000313" key="1">
    <source>
        <dbReference type="EMBL" id="KAG6378586.1"/>
    </source>
</evidence>
<sequence length="96" mass="11219">MATYERFEEYKSVPVTGEIAPGDIVAVNHDRYGRKEGLVVGSFTDTVGRQILEVQLEPNEIYQAWYPTVTRVRRTVSYTRPPPSLKQRTVERRIYW</sequence>
<proteinExistence type="predicted"/>
<accession>A0A8I3AB29</accession>
<protein>
    <submittedName>
        <fullName evidence="1">Uncharacterized protein</fullName>
    </submittedName>
</protein>